<organism evidence="7 8">
    <name type="scientific">Halteria grandinella</name>
    <dbReference type="NCBI Taxonomy" id="5974"/>
    <lineage>
        <taxon>Eukaryota</taxon>
        <taxon>Sar</taxon>
        <taxon>Alveolata</taxon>
        <taxon>Ciliophora</taxon>
        <taxon>Intramacronucleata</taxon>
        <taxon>Spirotrichea</taxon>
        <taxon>Stichotrichia</taxon>
        <taxon>Sporadotrichida</taxon>
        <taxon>Halteriidae</taxon>
        <taxon>Halteria</taxon>
    </lineage>
</organism>
<dbReference type="InterPro" id="IPR011856">
    <property type="entry name" value="tRNA_endonuc-like_dom_sf"/>
</dbReference>
<dbReference type="EC" id="4.6.1.16" evidence="2"/>
<dbReference type="Pfam" id="PF01974">
    <property type="entry name" value="tRNA_int_endo"/>
    <property type="match status" value="1"/>
</dbReference>
<dbReference type="AlphaFoldDB" id="A0A8J8NJA5"/>
<keyword evidence="8" id="KW-1185">Reference proteome</keyword>
<dbReference type="GO" id="GO:0000379">
    <property type="term" value="P:tRNA-type intron splice site recognition and cleavage"/>
    <property type="evidence" value="ECO:0007669"/>
    <property type="project" value="TreeGrafter"/>
</dbReference>
<dbReference type="GO" id="GO:0000213">
    <property type="term" value="F:tRNA-intron lyase activity"/>
    <property type="evidence" value="ECO:0007669"/>
    <property type="project" value="UniProtKB-EC"/>
</dbReference>
<evidence type="ECO:0000313" key="7">
    <source>
        <dbReference type="EMBL" id="TNV75310.1"/>
    </source>
</evidence>
<dbReference type="InterPro" id="IPR006677">
    <property type="entry name" value="tRNA_intron_Endonuc_cat-like"/>
</dbReference>
<keyword evidence="3" id="KW-0819">tRNA processing</keyword>
<evidence type="ECO:0000313" key="8">
    <source>
        <dbReference type="Proteomes" id="UP000785679"/>
    </source>
</evidence>
<dbReference type="PANTHER" id="PTHR13070:SF0">
    <property type="entry name" value="TRNA-SPLICING ENDONUCLEASE SUBUNIT SEN34"/>
    <property type="match status" value="1"/>
</dbReference>
<keyword evidence="4" id="KW-0456">Lyase</keyword>
<feature type="domain" description="tRNA intron endonuclease catalytic" evidence="6">
    <location>
        <begin position="52"/>
        <end position="135"/>
    </location>
</feature>
<dbReference type="GO" id="GO:0003676">
    <property type="term" value="F:nucleic acid binding"/>
    <property type="evidence" value="ECO:0007669"/>
    <property type="project" value="InterPro"/>
</dbReference>
<comment type="caution">
    <text evidence="7">The sequence shown here is derived from an EMBL/GenBank/DDBJ whole genome shotgun (WGS) entry which is preliminary data.</text>
</comment>
<dbReference type="SUPFAM" id="SSF53032">
    <property type="entry name" value="tRNA-intron endonuclease catalytic domain-like"/>
    <property type="match status" value="1"/>
</dbReference>
<sequence>MTNSNQNELEGPPFSLNKYQAAFLFKHGVIAIEAINHSESFQVAVEQISTKLEYRVFEDLTLNMKIFLTDGLKFGSLFLGYQGDPTIFHAKYLINVNNERGKMPVAELIVHERMANTNRKVLLIAYENDANQVDYIEVTF</sequence>
<evidence type="ECO:0000259" key="6">
    <source>
        <dbReference type="Pfam" id="PF01974"/>
    </source>
</evidence>
<dbReference type="Gene3D" id="3.40.1350.10">
    <property type="match status" value="1"/>
</dbReference>
<protein>
    <recommendedName>
        <fullName evidence="2">tRNA-intron lyase</fullName>
        <ecNumber evidence="2">4.6.1.16</ecNumber>
    </recommendedName>
</protein>
<dbReference type="OrthoDB" id="48041at2759"/>
<evidence type="ECO:0000256" key="1">
    <source>
        <dbReference type="ARBA" id="ARBA00008078"/>
    </source>
</evidence>
<evidence type="ECO:0000256" key="4">
    <source>
        <dbReference type="ARBA" id="ARBA00023239"/>
    </source>
</evidence>
<reference evidence="7" key="1">
    <citation type="submission" date="2019-06" db="EMBL/GenBank/DDBJ databases">
        <authorList>
            <person name="Zheng W."/>
        </authorList>
    </citation>
    <scope>NUCLEOTIDE SEQUENCE</scope>
    <source>
        <strain evidence="7">QDHG01</strain>
    </source>
</reference>
<gene>
    <name evidence="7" type="ORF">FGO68_gene4341</name>
</gene>
<proteinExistence type="inferred from homology"/>
<evidence type="ECO:0000256" key="3">
    <source>
        <dbReference type="ARBA" id="ARBA00022694"/>
    </source>
</evidence>
<evidence type="ECO:0000256" key="5">
    <source>
        <dbReference type="ARBA" id="ARBA00034031"/>
    </source>
</evidence>
<dbReference type="EMBL" id="RRYP01015865">
    <property type="protein sequence ID" value="TNV75310.1"/>
    <property type="molecule type" value="Genomic_DNA"/>
</dbReference>
<dbReference type="CDD" id="cd22363">
    <property type="entry name" value="tRNA-intron_lyase_C"/>
    <property type="match status" value="1"/>
</dbReference>
<evidence type="ECO:0000256" key="2">
    <source>
        <dbReference type="ARBA" id="ARBA00012573"/>
    </source>
</evidence>
<dbReference type="InterPro" id="IPR036167">
    <property type="entry name" value="tRNA_intron_Endo_cat-like_sf"/>
</dbReference>
<accession>A0A8J8NJA5</accession>
<comment type="similarity">
    <text evidence="1">Belongs to the tRNA-intron endonuclease family.</text>
</comment>
<dbReference type="PANTHER" id="PTHR13070">
    <property type="entry name" value="TRNA-SPLICING ENDONUCLEASE SUBUNIT SEN34-RELATED"/>
    <property type="match status" value="1"/>
</dbReference>
<dbReference type="Proteomes" id="UP000785679">
    <property type="component" value="Unassembled WGS sequence"/>
</dbReference>
<name>A0A8J8NJA5_HALGN</name>
<dbReference type="GO" id="GO:0005634">
    <property type="term" value="C:nucleus"/>
    <property type="evidence" value="ECO:0007669"/>
    <property type="project" value="UniProtKB-ARBA"/>
</dbReference>
<comment type="catalytic activity">
    <reaction evidence="5">
        <text>pretRNA = a 3'-half-tRNA molecule with a 5'-OH end + a 5'-half-tRNA molecule with a 2',3'-cyclic phosphate end + an intron with a 2',3'-cyclic phosphate and a 5'-hydroxyl terminus.</text>
        <dbReference type="EC" id="4.6.1.16"/>
    </reaction>
</comment>